<sequence length="128" mass="13847">MSCSGGRSLWTPPIAEPEPQTDPLLQLVSLQKASGCWELNASLAAVFGKTESEVTNHRPAQVDGSMWATVLALIWLYACRSGDQVEWQFVAMKAASWIRSQKPEGLSQCVRDGNVLLGGQVTEGMLGI</sequence>
<evidence type="ECO:0000313" key="2">
    <source>
        <dbReference type="Proteomes" id="UP001479290"/>
    </source>
</evidence>
<proteinExistence type="predicted"/>
<organism evidence="1 2">
    <name type="scientific">Culter alburnus</name>
    <name type="common">Topmouth culter</name>
    <dbReference type="NCBI Taxonomy" id="194366"/>
    <lineage>
        <taxon>Eukaryota</taxon>
        <taxon>Metazoa</taxon>
        <taxon>Chordata</taxon>
        <taxon>Craniata</taxon>
        <taxon>Vertebrata</taxon>
        <taxon>Euteleostomi</taxon>
        <taxon>Actinopterygii</taxon>
        <taxon>Neopterygii</taxon>
        <taxon>Teleostei</taxon>
        <taxon>Ostariophysi</taxon>
        <taxon>Cypriniformes</taxon>
        <taxon>Xenocyprididae</taxon>
        <taxon>Xenocypridinae</taxon>
        <taxon>Culter</taxon>
    </lineage>
</organism>
<evidence type="ECO:0000313" key="1">
    <source>
        <dbReference type="EMBL" id="KAK9976827.1"/>
    </source>
</evidence>
<dbReference type="AlphaFoldDB" id="A0AAW2ATK2"/>
<dbReference type="PANTHER" id="PTHR45737:SF6">
    <property type="entry name" value="VON WILLEBRAND FACTOR A DOMAIN-CONTAINING PROTEIN 5A"/>
    <property type="match status" value="1"/>
</dbReference>
<accession>A0AAW2ATK2</accession>
<dbReference type="PANTHER" id="PTHR45737">
    <property type="entry name" value="VON WILLEBRAND FACTOR A DOMAIN-CONTAINING PROTEIN 5A"/>
    <property type="match status" value="1"/>
</dbReference>
<name>A0AAW2ATK2_CULAL</name>
<evidence type="ECO:0008006" key="3">
    <source>
        <dbReference type="Google" id="ProtNLM"/>
    </source>
</evidence>
<dbReference type="EMBL" id="JAWDJR010000003">
    <property type="protein sequence ID" value="KAK9976827.1"/>
    <property type="molecule type" value="Genomic_DNA"/>
</dbReference>
<dbReference type="Proteomes" id="UP001479290">
    <property type="component" value="Unassembled WGS sequence"/>
</dbReference>
<gene>
    <name evidence="1" type="ORF">ABG768_018650</name>
</gene>
<protein>
    <recommendedName>
        <fullName evidence="3">von Willebrand factor A domain-containing protein 5A-like</fullName>
    </recommendedName>
</protein>
<reference evidence="1 2" key="1">
    <citation type="submission" date="2024-05" db="EMBL/GenBank/DDBJ databases">
        <title>A high-quality chromosomal-level genome assembly of Topmouth culter (Culter alburnus).</title>
        <authorList>
            <person name="Zhao H."/>
        </authorList>
    </citation>
    <scope>NUCLEOTIDE SEQUENCE [LARGE SCALE GENOMIC DNA]</scope>
    <source>
        <strain evidence="1">CATC2023</strain>
        <tissue evidence="1">Muscle</tissue>
    </source>
</reference>
<keyword evidence="2" id="KW-1185">Reference proteome</keyword>
<comment type="caution">
    <text evidence="1">The sequence shown here is derived from an EMBL/GenBank/DDBJ whole genome shotgun (WGS) entry which is preliminary data.</text>
</comment>